<sequence>MHEQARTDCSLLEKSRGEEHPFPEEELKKWQSPPRPSDVAKKQRANLVLPEGSVPLNPSAYPTFKMPENFTIGGFDQ</sequence>
<feature type="compositionally biased region" description="Basic and acidic residues" evidence="1">
    <location>
        <begin position="1"/>
        <end position="29"/>
    </location>
</feature>
<evidence type="ECO:0000313" key="2">
    <source>
        <dbReference type="EMBL" id="KAK3262486.1"/>
    </source>
</evidence>
<keyword evidence="3" id="KW-1185">Reference proteome</keyword>
<name>A0AAE0KVP2_9CHLO</name>
<organism evidence="2 3">
    <name type="scientific">Cymbomonas tetramitiformis</name>
    <dbReference type="NCBI Taxonomy" id="36881"/>
    <lineage>
        <taxon>Eukaryota</taxon>
        <taxon>Viridiplantae</taxon>
        <taxon>Chlorophyta</taxon>
        <taxon>Pyramimonadophyceae</taxon>
        <taxon>Pyramimonadales</taxon>
        <taxon>Pyramimonadaceae</taxon>
        <taxon>Cymbomonas</taxon>
    </lineage>
</organism>
<evidence type="ECO:0000313" key="3">
    <source>
        <dbReference type="Proteomes" id="UP001190700"/>
    </source>
</evidence>
<reference evidence="2 3" key="1">
    <citation type="journal article" date="2015" name="Genome Biol. Evol.">
        <title>Comparative Genomics of a Bacterivorous Green Alga Reveals Evolutionary Causalities and Consequences of Phago-Mixotrophic Mode of Nutrition.</title>
        <authorList>
            <person name="Burns J.A."/>
            <person name="Paasch A."/>
            <person name="Narechania A."/>
            <person name="Kim E."/>
        </authorList>
    </citation>
    <scope>NUCLEOTIDE SEQUENCE [LARGE SCALE GENOMIC DNA]</scope>
    <source>
        <strain evidence="2 3">PLY_AMNH</strain>
    </source>
</reference>
<dbReference type="Proteomes" id="UP001190700">
    <property type="component" value="Unassembled WGS sequence"/>
</dbReference>
<dbReference type="EMBL" id="LGRX02016154">
    <property type="protein sequence ID" value="KAK3262486.1"/>
    <property type="molecule type" value="Genomic_DNA"/>
</dbReference>
<gene>
    <name evidence="2" type="ORF">CYMTET_28661</name>
</gene>
<feature type="region of interest" description="Disordered" evidence="1">
    <location>
        <begin position="1"/>
        <end position="39"/>
    </location>
</feature>
<evidence type="ECO:0000256" key="1">
    <source>
        <dbReference type="SAM" id="MobiDB-lite"/>
    </source>
</evidence>
<comment type="caution">
    <text evidence="2">The sequence shown here is derived from an EMBL/GenBank/DDBJ whole genome shotgun (WGS) entry which is preliminary data.</text>
</comment>
<proteinExistence type="predicted"/>
<dbReference type="AlphaFoldDB" id="A0AAE0KVP2"/>
<accession>A0AAE0KVP2</accession>
<protein>
    <submittedName>
        <fullName evidence="2">Uncharacterized protein</fullName>
    </submittedName>
</protein>